<reference evidence="6 7" key="1">
    <citation type="submission" date="2017-02" db="EMBL/GenBank/DDBJ databases">
        <authorList>
            <person name="Peterson S.W."/>
        </authorList>
    </citation>
    <scope>NUCLEOTIDE SEQUENCE [LARGE SCALE GENOMIC DNA]</scope>
    <source>
        <strain evidence="6 7">ATCC BAA-908</strain>
    </source>
</reference>
<feature type="transmembrane region" description="Helical" evidence="4">
    <location>
        <begin position="33"/>
        <end position="51"/>
    </location>
</feature>
<comment type="catalytic activity">
    <reaction evidence="4">
        <text>Cleavage of hydrophobic, N-terminal signal or leader sequences from secreted and periplasmic proteins.</text>
        <dbReference type="EC" id="3.4.21.89"/>
    </reaction>
</comment>
<dbReference type="NCBIfam" id="TIGR02227">
    <property type="entry name" value="sigpep_I_bact"/>
    <property type="match status" value="1"/>
</dbReference>
<feature type="transmembrane region" description="Helical" evidence="4">
    <location>
        <begin position="90"/>
        <end position="115"/>
    </location>
</feature>
<evidence type="ECO:0000313" key="6">
    <source>
        <dbReference type="EMBL" id="SJZ47829.1"/>
    </source>
</evidence>
<sequence length="594" mass="67989">MNKIKIPLYITLGASVLFSLFSIHFAFDVSVLSFFVSAAVTALCVWSLYFRTFRKQQYESYMISLKLLQYLPYILLISFILRRAGKNGTYYWYDVLTVLLWCAVMIGRWIVLYFLNEKRIFILMPEWKKENKKSGSSLIVKLFGAKRIVFEVLDWVDALVQAVFMVLLIQIFIFQLYVIPSESMVPSFLVKDRVVVSKITSGPKFPLSDVGIPCLKKYKRGDVIVFRNPHYILDRKSEVRSVVSQIVYMLTFTGVNLNVDEHGEVKADPLVKRICGVPGEQLVMQDGVLYSRTKESDTFKPVEFDSKYASWNLNEVSNSVKRGIQYIPLTQNQYDVMLEVEQMRRDFSLYDAAFETISIAQSFRSVAAAAGAKEKEPVEIPLDEYSLFAGYISNTRNLVSSQDGADWFSHFMTDWRAVGQIGRAFVSSGKDTSALEVFGGDYYAEANYKLNIMIKLTAGRLFLRTAELLAAGKSDVEIMNDSKIAGFIQTAEKLHFYVLILDQRNMPAFPANEAGGKPSYIPEDCYFMMGDNRFNSLDMRHSYTQKLTALTPDDPYSVTYYSNMKPQYVHKKYILGSALYRFWPLARRGTVQTQ</sequence>
<keyword evidence="4" id="KW-1133">Transmembrane helix</keyword>
<feature type="active site" evidence="3">
    <location>
        <position position="183"/>
    </location>
</feature>
<dbReference type="GO" id="GO:0006465">
    <property type="term" value="P:signal peptide processing"/>
    <property type="evidence" value="ECO:0007669"/>
    <property type="project" value="InterPro"/>
</dbReference>
<evidence type="ECO:0000313" key="7">
    <source>
        <dbReference type="Proteomes" id="UP000190423"/>
    </source>
</evidence>
<dbReference type="Proteomes" id="UP000190423">
    <property type="component" value="Unassembled WGS sequence"/>
</dbReference>
<feature type="domain" description="Peptidase S26" evidence="5">
    <location>
        <begin position="153"/>
        <end position="310"/>
    </location>
</feature>
<evidence type="ECO:0000256" key="1">
    <source>
        <dbReference type="ARBA" id="ARBA00009370"/>
    </source>
</evidence>
<dbReference type="EMBL" id="FUWG01000009">
    <property type="protein sequence ID" value="SJZ47829.1"/>
    <property type="molecule type" value="Genomic_DNA"/>
</dbReference>
<dbReference type="SUPFAM" id="SSF51306">
    <property type="entry name" value="LexA/Signal peptidase"/>
    <property type="match status" value="2"/>
</dbReference>
<feature type="active site" evidence="3">
    <location>
        <position position="272"/>
    </location>
</feature>
<gene>
    <name evidence="6" type="ORF">SAMN02745149_01408</name>
</gene>
<dbReference type="GeneID" id="78316704"/>
<dbReference type="OrthoDB" id="9802919at2"/>
<dbReference type="GO" id="GO:0009003">
    <property type="term" value="F:signal peptidase activity"/>
    <property type="evidence" value="ECO:0007669"/>
    <property type="project" value="UniProtKB-EC"/>
</dbReference>
<evidence type="ECO:0000256" key="3">
    <source>
        <dbReference type="PIRSR" id="PIRSR600223-1"/>
    </source>
</evidence>
<dbReference type="RefSeq" id="WP_078933317.1">
    <property type="nucleotide sequence ID" value="NZ_FUWG01000009.1"/>
</dbReference>
<name>A0A1T4KZH6_TREPO</name>
<evidence type="ECO:0000256" key="4">
    <source>
        <dbReference type="RuleBase" id="RU362042"/>
    </source>
</evidence>
<keyword evidence="4" id="KW-0645">Protease</keyword>
<accession>A0A1T4KZH6</accession>
<keyword evidence="4" id="KW-0812">Transmembrane</keyword>
<comment type="caution">
    <text evidence="4">Lacks conserved residue(s) required for the propagation of feature annotation.</text>
</comment>
<feature type="transmembrane region" description="Helical" evidence="4">
    <location>
        <begin position="159"/>
        <end position="179"/>
    </location>
</feature>
<dbReference type="AlphaFoldDB" id="A0A1T4KZH6"/>
<dbReference type="InterPro" id="IPR000223">
    <property type="entry name" value="Pept_S26A_signal_pept_1"/>
</dbReference>
<evidence type="ECO:0000256" key="2">
    <source>
        <dbReference type="ARBA" id="ARBA00019232"/>
    </source>
</evidence>
<dbReference type="PANTHER" id="PTHR43390:SF1">
    <property type="entry name" value="CHLOROPLAST PROCESSING PEPTIDASE"/>
    <property type="match status" value="1"/>
</dbReference>
<keyword evidence="4" id="KW-0378">Hydrolase</keyword>
<dbReference type="EC" id="3.4.21.89" evidence="4"/>
<dbReference type="PRINTS" id="PR00727">
    <property type="entry name" value="LEADERPTASE"/>
</dbReference>
<comment type="subcellular location">
    <subcellularLocation>
        <location evidence="4">Membrane</location>
        <topology evidence="4">Single-pass type II membrane protein</topology>
    </subcellularLocation>
</comment>
<dbReference type="InterPro" id="IPR019533">
    <property type="entry name" value="Peptidase_S26"/>
</dbReference>
<dbReference type="Pfam" id="PF10502">
    <property type="entry name" value="Peptidase_S26"/>
    <property type="match status" value="1"/>
</dbReference>
<dbReference type="STRING" id="261392.SAMN02745149_01408"/>
<proteinExistence type="inferred from homology"/>
<evidence type="ECO:0000259" key="5">
    <source>
        <dbReference type="Pfam" id="PF10502"/>
    </source>
</evidence>
<protein>
    <recommendedName>
        <fullName evidence="2 4">Signal peptidase I</fullName>
        <ecNumber evidence="4">3.4.21.89</ecNumber>
    </recommendedName>
</protein>
<keyword evidence="4" id="KW-0472">Membrane</keyword>
<feature type="transmembrane region" description="Helical" evidence="4">
    <location>
        <begin position="7"/>
        <end position="27"/>
    </location>
</feature>
<dbReference type="GO" id="GO:0016020">
    <property type="term" value="C:membrane"/>
    <property type="evidence" value="ECO:0007669"/>
    <property type="project" value="UniProtKB-SubCell"/>
</dbReference>
<dbReference type="GO" id="GO:0004252">
    <property type="term" value="F:serine-type endopeptidase activity"/>
    <property type="evidence" value="ECO:0007669"/>
    <property type="project" value="InterPro"/>
</dbReference>
<organism evidence="6 7">
    <name type="scientific">Treponema porcinum</name>
    <dbReference type="NCBI Taxonomy" id="261392"/>
    <lineage>
        <taxon>Bacteria</taxon>
        <taxon>Pseudomonadati</taxon>
        <taxon>Spirochaetota</taxon>
        <taxon>Spirochaetia</taxon>
        <taxon>Spirochaetales</taxon>
        <taxon>Treponemataceae</taxon>
        <taxon>Treponema</taxon>
    </lineage>
</organism>
<comment type="similarity">
    <text evidence="1 4">Belongs to the peptidase S26 family.</text>
</comment>
<dbReference type="InterPro" id="IPR036286">
    <property type="entry name" value="LexA/Signal_pep-like_sf"/>
</dbReference>
<dbReference type="CDD" id="cd06530">
    <property type="entry name" value="S26_SPase_I"/>
    <property type="match status" value="1"/>
</dbReference>
<dbReference type="PANTHER" id="PTHR43390">
    <property type="entry name" value="SIGNAL PEPTIDASE I"/>
    <property type="match status" value="1"/>
</dbReference>
<feature type="transmembrane region" description="Helical" evidence="4">
    <location>
        <begin position="63"/>
        <end position="84"/>
    </location>
</feature>
<keyword evidence="7" id="KW-1185">Reference proteome</keyword>
<dbReference type="Gene3D" id="2.10.109.10">
    <property type="entry name" value="Umud Fragment, subunit A"/>
    <property type="match status" value="2"/>
</dbReference>